<dbReference type="Proteomes" id="UP001548189">
    <property type="component" value="Unassembled WGS sequence"/>
</dbReference>
<proteinExistence type="predicted"/>
<dbReference type="PANTHER" id="PTHR14969:SF62">
    <property type="entry name" value="DECAPRENYLPHOSPHORYL-5-PHOSPHORIBOSE PHOSPHATASE RV3807C-RELATED"/>
    <property type="match status" value="1"/>
</dbReference>
<dbReference type="PANTHER" id="PTHR14969">
    <property type="entry name" value="SPHINGOSINE-1-PHOSPHATE PHOSPHOHYDROLASE"/>
    <property type="match status" value="1"/>
</dbReference>
<protein>
    <submittedName>
        <fullName evidence="1">Phosphatase PAP2 family protein</fullName>
    </submittedName>
</protein>
<evidence type="ECO:0000313" key="1">
    <source>
        <dbReference type="EMBL" id="MET1255077.1"/>
    </source>
</evidence>
<sequence length="177" mass="19875">MGMLKAQFQQLDNNAFLWVQQKVCHSQHLPLSKFISFTGDGWFYLMIAAGALLHDAENNQDFIYSSIVAYAIELQLYFLLKHKFKRNRPQAFFSTFKARIKPSDQFSFPSGHTAAAFVMATQLIIYFPVFGILAICWALSIGLSRVLLGVHFPGDILAGMSLGILSALLAGEIYYLI</sequence>
<keyword evidence="2" id="KW-1185">Reference proteome</keyword>
<accession>A0ABV2BT18</accession>
<dbReference type="SUPFAM" id="SSF48317">
    <property type="entry name" value="Acid phosphatase/Vanadium-dependent haloperoxidase"/>
    <property type="match status" value="1"/>
</dbReference>
<reference evidence="1 2" key="1">
    <citation type="submission" date="2024-06" db="EMBL/GenBank/DDBJ databases">
        <authorList>
            <person name="Li F."/>
        </authorList>
    </citation>
    <scope>NUCLEOTIDE SEQUENCE [LARGE SCALE GENOMIC DNA]</scope>
    <source>
        <strain evidence="1 2">GXAS 311</strain>
    </source>
</reference>
<dbReference type="InterPro" id="IPR036938">
    <property type="entry name" value="PAP2/HPO_sf"/>
</dbReference>
<organism evidence="1 2">
    <name type="scientific">Aliikangiella maris</name>
    <dbReference type="NCBI Taxonomy" id="3162458"/>
    <lineage>
        <taxon>Bacteria</taxon>
        <taxon>Pseudomonadati</taxon>
        <taxon>Pseudomonadota</taxon>
        <taxon>Gammaproteobacteria</taxon>
        <taxon>Oceanospirillales</taxon>
        <taxon>Pleioneaceae</taxon>
        <taxon>Aliikangiella</taxon>
    </lineage>
</organism>
<dbReference type="CDD" id="cd01610">
    <property type="entry name" value="PAP2_like"/>
    <property type="match status" value="1"/>
</dbReference>
<dbReference type="SMART" id="SM00014">
    <property type="entry name" value="acidPPc"/>
    <property type="match status" value="1"/>
</dbReference>
<evidence type="ECO:0000313" key="2">
    <source>
        <dbReference type="Proteomes" id="UP001548189"/>
    </source>
</evidence>
<dbReference type="Gene3D" id="1.20.144.10">
    <property type="entry name" value="Phosphatidic acid phosphatase type 2/haloperoxidase"/>
    <property type="match status" value="1"/>
</dbReference>
<dbReference type="InterPro" id="IPR000326">
    <property type="entry name" value="PAP2/HPO"/>
</dbReference>
<gene>
    <name evidence="1" type="ORF">ABVT43_08070</name>
</gene>
<dbReference type="EMBL" id="JBEVCJ010000007">
    <property type="protein sequence ID" value="MET1255077.1"/>
    <property type="molecule type" value="Genomic_DNA"/>
</dbReference>
<comment type="caution">
    <text evidence="1">The sequence shown here is derived from an EMBL/GenBank/DDBJ whole genome shotgun (WGS) entry which is preliminary data.</text>
</comment>
<name>A0ABV2BT18_9GAMM</name>
<dbReference type="Pfam" id="PF01569">
    <property type="entry name" value="PAP2"/>
    <property type="match status" value="1"/>
</dbReference>